<dbReference type="EMBL" id="VSRL01000285">
    <property type="protein sequence ID" value="NKE62796.1"/>
    <property type="molecule type" value="Genomic_DNA"/>
</dbReference>
<dbReference type="Proteomes" id="UP001515943">
    <property type="component" value="Unassembled WGS sequence"/>
</dbReference>
<organism evidence="2 3">
    <name type="scientific">Lentzea indica</name>
    <dbReference type="NCBI Taxonomy" id="2604800"/>
    <lineage>
        <taxon>Bacteria</taxon>
        <taxon>Bacillati</taxon>
        <taxon>Actinomycetota</taxon>
        <taxon>Actinomycetes</taxon>
        <taxon>Pseudonocardiales</taxon>
        <taxon>Pseudonocardiaceae</taxon>
        <taxon>Lentzea</taxon>
    </lineage>
</organism>
<evidence type="ECO:0000256" key="1">
    <source>
        <dbReference type="SAM" id="Phobius"/>
    </source>
</evidence>
<reference evidence="2 3" key="1">
    <citation type="submission" date="2019-08" db="EMBL/GenBank/DDBJ databases">
        <title>Lentzea from Indian Himalayas.</title>
        <authorList>
            <person name="Mandal S."/>
            <person name="Mallick Gupta A."/>
            <person name="Maiti P.K."/>
            <person name="Sarkar J."/>
            <person name="Mandal S."/>
        </authorList>
    </citation>
    <scope>NUCLEOTIDE SEQUENCE [LARGE SCALE GENOMIC DNA]</scope>
    <source>
        <strain evidence="2 3">PSKA42</strain>
    </source>
</reference>
<evidence type="ECO:0000313" key="2">
    <source>
        <dbReference type="EMBL" id="NKE62796.1"/>
    </source>
</evidence>
<evidence type="ECO:0000313" key="3">
    <source>
        <dbReference type="Proteomes" id="UP001515943"/>
    </source>
</evidence>
<dbReference type="RefSeq" id="WP_167979409.1">
    <property type="nucleotide sequence ID" value="NZ_VSRL01000285.1"/>
</dbReference>
<feature type="transmembrane region" description="Helical" evidence="1">
    <location>
        <begin position="44"/>
        <end position="61"/>
    </location>
</feature>
<keyword evidence="1" id="KW-1133">Transmembrane helix</keyword>
<name>A0ABX1FUT1_9PSEU</name>
<protein>
    <submittedName>
        <fullName evidence="2">Uncharacterized protein</fullName>
    </submittedName>
</protein>
<keyword evidence="1" id="KW-0812">Transmembrane</keyword>
<feature type="transmembrane region" description="Helical" evidence="1">
    <location>
        <begin position="20"/>
        <end position="38"/>
    </location>
</feature>
<sequence length="69" mass="7673">MASINGQRSANGFDKRRVKIVLSMVYGLLSAVNLVMMITEPTAWQGVFATVLLVAALWLWFDTQPRTTS</sequence>
<keyword evidence="3" id="KW-1185">Reference proteome</keyword>
<proteinExistence type="predicted"/>
<comment type="caution">
    <text evidence="2">The sequence shown here is derived from an EMBL/GenBank/DDBJ whole genome shotgun (WGS) entry which is preliminary data.</text>
</comment>
<keyword evidence="1" id="KW-0472">Membrane</keyword>
<gene>
    <name evidence="2" type="ORF">FXN61_41180</name>
</gene>
<accession>A0ABX1FUT1</accession>